<evidence type="ECO:0000313" key="1">
    <source>
        <dbReference type="EMBL" id="PQK16797.1"/>
    </source>
</evidence>
<protein>
    <recommendedName>
        <fullName evidence="3">F-box domain-containing protein</fullName>
    </recommendedName>
</protein>
<dbReference type="EMBL" id="JRHA01000007">
    <property type="protein sequence ID" value="PQK16797.1"/>
    <property type="molecule type" value="Genomic_DNA"/>
</dbReference>
<dbReference type="AlphaFoldDB" id="A0A2S7YL33"/>
<evidence type="ECO:0000313" key="2">
    <source>
        <dbReference type="Proteomes" id="UP000237441"/>
    </source>
</evidence>
<dbReference type="Proteomes" id="UP000237441">
    <property type="component" value="Unassembled WGS sequence"/>
</dbReference>
<proteinExistence type="predicted"/>
<name>A0A2S7YL33_BEABA</name>
<comment type="caution">
    <text evidence="1">The sequence shown here is derived from an EMBL/GenBank/DDBJ whole genome shotgun (WGS) entry which is preliminary data.</text>
</comment>
<organism evidence="1 2">
    <name type="scientific">Beauveria bassiana</name>
    <name type="common">White muscardine disease fungus</name>
    <name type="synonym">Tritirachium shiotae</name>
    <dbReference type="NCBI Taxonomy" id="176275"/>
    <lineage>
        <taxon>Eukaryota</taxon>
        <taxon>Fungi</taxon>
        <taxon>Dikarya</taxon>
        <taxon>Ascomycota</taxon>
        <taxon>Pezizomycotina</taxon>
        <taxon>Sordariomycetes</taxon>
        <taxon>Hypocreomycetidae</taxon>
        <taxon>Hypocreales</taxon>
        <taxon>Cordycipitaceae</taxon>
        <taxon>Beauveria</taxon>
    </lineage>
</organism>
<accession>A0A2S7YL33</accession>
<sequence length="239" mass="27672">MRLPTEIWNEVASHLPPLSRNALPLSPNSQRFSRFWSYFFKDEKWINRVLETGTDSDSYRPVPNIAGRDLPRILEGRTKKSYLALIMHDYSGDIHYFQQQFFDSLQPHAYDKEKNEVRFHGSGITLNVGEATRPDELIHISDPRRLFRSSWNKLSTYVICYKQDVIHRCPNSSIGGVQGVIIRKRAIADICYVRIPYAPNYDHTALFYNPSTDSKFTPVMDMRASGQNKVIGWEKVMVA</sequence>
<dbReference type="OrthoDB" id="4968916at2759"/>
<reference evidence="1 2" key="1">
    <citation type="submission" date="2016-07" db="EMBL/GenBank/DDBJ databases">
        <title>Comparative genomics of the entomopathogenic fungus Beauveria bassiana.</title>
        <authorList>
            <person name="Valero Jimenez C.A."/>
            <person name="Zwaan B.J."/>
            <person name="Van Kan J.A."/>
            <person name="Takken W."/>
            <person name="Debets A.J."/>
            <person name="Schoustra S.E."/>
            <person name="Koenraadt C.J."/>
        </authorList>
    </citation>
    <scope>NUCLEOTIDE SEQUENCE [LARGE SCALE GENOMIC DNA]</scope>
    <source>
        <strain evidence="1 2">ARSEF 8028</strain>
    </source>
</reference>
<evidence type="ECO:0008006" key="3">
    <source>
        <dbReference type="Google" id="ProtNLM"/>
    </source>
</evidence>
<gene>
    <name evidence="1" type="ORF">BB8028_0007g00010</name>
</gene>